<organism evidence="7">
    <name type="scientific">bioreactor metagenome</name>
    <dbReference type="NCBI Taxonomy" id="1076179"/>
    <lineage>
        <taxon>unclassified sequences</taxon>
        <taxon>metagenomes</taxon>
        <taxon>ecological metagenomes</taxon>
    </lineage>
</organism>
<evidence type="ECO:0000256" key="3">
    <source>
        <dbReference type="ARBA" id="ARBA00022989"/>
    </source>
</evidence>
<dbReference type="Pfam" id="PF07584">
    <property type="entry name" value="BatA"/>
    <property type="match status" value="1"/>
</dbReference>
<dbReference type="InterPro" id="IPR033881">
    <property type="entry name" value="vWA_BatA_type"/>
</dbReference>
<dbReference type="SMART" id="SM00327">
    <property type="entry name" value="VWA"/>
    <property type="match status" value="1"/>
</dbReference>
<comment type="caution">
    <text evidence="7">The sequence shown here is derived from an EMBL/GenBank/DDBJ whole genome shotgun (WGS) entry which is preliminary data.</text>
</comment>
<evidence type="ECO:0000256" key="4">
    <source>
        <dbReference type="ARBA" id="ARBA00023136"/>
    </source>
</evidence>
<keyword evidence="2 5" id="KW-0812">Transmembrane</keyword>
<evidence type="ECO:0000256" key="5">
    <source>
        <dbReference type="SAM" id="Phobius"/>
    </source>
</evidence>
<reference evidence="7" key="1">
    <citation type="submission" date="2019-08" db="EMBL/GenBank/DDBJ databases">
        <authorList>
            <person name="Kucharzyk K."/>
            <person name="Murdoch R.W."/>
            <person name="Higgins S."/>
            <person name="Loffler F."/>
        </authorList>
    </citation>
    <scope>NUCLEOTIDE SEQUENCE</scope>
</reference>
<dbReference type="InterPro" id="IPR050768">
    <property type="entry name" value="UPF0353/GerABKA_families"/>
</dbReference>
<feature type="transmembrane region" description="Helical" evidence="5">
    <location>
        <begin position="58"/>
        <end position="78"/>
    </location>
</feature>
<evidence type="ECO:0000313" key="7">
    <source>
        <dbReference type="EMBL" id="MPM23267.1"/>
    </source>
</evidence>
<dbReference type="SUPFAM" id="SSF53300">
    <property type="entry name" value="vWA-like"/>
    <property type="match status" value="1"/>
</dbReference>
<dbReference type="InterPro" id="IPR024163">
    <property type="entry name" value="Aerotolerance_reg_N"/>
</dbReference>
<keyword evidence="1" id="KW-1003">Cell membrane</keyword>
<accession>A0A644Y4Z2</accession>
<keyword evidence="4 5" id="KW-0472">Membrane</keyword>
<dbReference type="InterPro" id="IPR036465">
    <property type="entry name" value="vWFA_dom_sf"/>
</dbReference>
<feature type="transmembrane region" description="Helical" evidence="5">
    <location>
        <begin position="307"/>
        <end position="325"/>
    </location>
</feature>
<protein>
    <recommendedName>
        <fullName evidence="6">VWFA domain-containing protein</fullName>
    </recommendedName>
</protein>
<gene>
    <name evidence="7" type="ORF">SDC9_69733</name>
</gene>
<dbReference type="PANTHER" id="PTHR22550:SF5">
    <property type="entry name" value="LEUCINE ZIPPER PROTEIN 4"/>
    <property type="match status" value="1"/>
</dbReference>
<feature type="domain" description="VWFA" evidence="6">
    <location>
        <begin position="95"/>
        <end position="288"/>
    </location>
</feature>
<dbReference type="PROSITE" id="PS50234">
    <property type="entry name" value="VWFA"/>
    <property type="match status" value="1"/>
</dbReference>
<dbReference type="PANTHER" id="PTHR22550">
    <property type="entry name" value="SPORE GERMINATION PROTEIN"/>
    <property type="match status" value="1"/>
</dbReference>
<feature type="transmembrane region" description="Helical" evidence="5">
    <location>
        <begin position="12"/>
        <end position="29"/>
    </location>
</feature>
<name>A0A644Y4Z2_9ZZZZ</name>
<dbReference type="CDD" id="cd01467">
    <property type="entry name" value="vWA_BatA_type"/>
    <property type="match status" value="1"/>
</dbReference>
<dbReference type="AlphaFoldDB" id="A0A644Y4Z2"/>
<evidence type="ECO:0000259" key="6">
    <source>
        <dbReference type="PROSITE" id="PS50234"/>
    </source>
</evidence>
<evidence type="ECO:0000256" key="2">
    <source>
        <dbReference type="ARBA" id="ARBA00022692"/>
    </source>
</evidence>
<keyword evidence="3 5" id="KW-1133">Transmembrane helix</keyword>
<dbReference type="InterPro" id="IPR002035">
    <property type="entry name" value="VWF_A"/>
</dbReference>
<sequence>MEWINDLSFENPWAFLLMVLIPLMIWWHIRNFRQTRHAVNVPSLRSVEKVPKTFRERLFHLLPVLRFTAIALIITAIAGPQSYSYHDDYNIEGIDIMLVNDVSGSMLAEDLKPNRLDAAKNVAEEFISQRPNDRIGLVAFSGAAFTQCPLTADHAVLRQLLSMIENGIVRDGTAIGDAVGIAVDRLRYSTAVSKVIILLTDGINNSGFVDPLNAASMAKLYGIRLYTVGVGTDKGKAPYPVKTVMGTSYDYVDVHLDETMLKEMADMTGGKYFRAVDNKSLDAIYKDIDQMEKTRIKVARMSDKHDLFFFPVFAALLLLAFELLLRYTVLRIIP</sequence>
<dbReference type="Gene3D" id="3.40.50.410">
    <property type="entry name" value="von Willebrand factor, type A domain"/>
    <property type="match status" value="1"/>
</dbReference>
<dbReference type="Pfam" id="PF00092">
    <property type="entry name" value="VWA"/>
    <property type="match status" value="1"/>
</dbReference>
<evidence type="ECO:0000256" key="1">
    <source>
        <dbReference type="ARBA" id="ARBA00022475"/>
    </source>
</evidence>
<proteinExistence type="predicted"/>
<dbReference type="EMBL" id="VSSQ01003991">
    <property type="protein sequence ID" value="MPM23267.1"/>
    <property type="molecule type" value="Genomic_DNA"/>
</dbReference>